<protein>
    <submittedName>
        <fullName evidence="7">Oligosaccharide flippase family protein</fullName>
    </submittedName>
</protein>
<dbReference type="EMBL" id="JAGQHS010000042">
    <property type="protein sequence ID" value="MCA9756095.1"/>
    <property type="molecule type" value="Genomic_DNA"/>
</dbReference>
<comment type="caution">
    <text evidence="7">The sequence shown here is derived from an EMBL/GenBank/DDBJ whole genome shotgun (WGS) entry which is preliminary data.</text>
</comment>
<comment type="subcellular location">
    <subcellularLocation>
        <location evidence="1">Cell membrane</location>
        <topology evidence="1">Multi-pass membrane protein</topology>
    </subcellularLocation>
</comment>
<evidence type="ECO:0000313" key="8">
    <source>
        <dbReference type="Proteomes" id="UP000739538"/>
    </source>
</evidence>
<keyword evidence="3 6" id="KW-0812">Transmembrane</keyword>
<evidence type="ECO:0000256" key="3">
    <source>
        <dbReference type="ARBA" id="ARBA00022692"/>
    </source>
</evidence>
<sequence length="500" mass="53671">MSEAAGRLGRNLRWLVGSEAVARAIGFFYTALVGRLLGVEGFGLLSLSLVYSEIFALAIGMSFHEVFVREVLQRKRDPGRLLGRMVRAQWVLAAVCLALAVGIGMLYEGSSRWLLPIAAGMGFARALARTYFAVSVAQEDFRPRSVYGALDRLLALAAGLLLWSFSFGVVGLLAALFAGTIVTTLYAWGTVRSQLGSLRKLTTETGGESRRPEAFGAETPGAEAFGAETEGSNLPWRPLLREGLSFSAVRWIGVVHNRVDQLILQSFIGPAALGIYSAAYRLMEVFKIVPNVAEQTLFPGYSKLAPDGRGRVQAVGRAVHTLLAVVVPLVVAAWTLDRAAVVLVFGSEFAEAARPWTILMLVMVMFALSRPFLVLLRASGDLRTANVFSAIAVVVNIVANLFWIPKYGPTGAALATLISEGTFVLLCLATRAEFLPEIGRRLVRLVPATAACIALAFALRGVNVWLAAVTAGLVYLAILWATGFSAAERRDLQAALRGGA</sequence>
<feature type="transmembrane region" description="Helical" evidence="6">
    <location>
        <begin position="88"/>
        <end position="107"/>
    </location>
</feature>
<evidence type="ECO:0000256" key="6">
    <source>
        <dbReference type="SAM" id="Phobius"/>
    </source>
</evidence>
<feature type="transmembrane region" description="Helical" evidence="6">
    <location>
        <begin position="171"/>
        <end position="191"/>
    </location>
</feature>
<keyword evidence="4 6" id="KW-1133">Transmembrane helix</keyword>
<feature type="transmembrane region" description="Helical" evidence="6">
    <location>
        <begin position="44"/>
        <end position="67"/>
    </location>
</feature>
<dbReference type="AlphaFoldDB" id="A0A956SD57"/>
<evidence type="ECO:0000256" key="5">
    <source>
        <dbReference type="ARBA" id="ARBA00023136"/>
    </source>
</evidence>
<keyword evidence="2" id="KW-1003">Cell membrane</keyword>
<evidence type="ECO:0000256" key="1">
    <source>
        <dbReference type="ARBA" id="ARBA00004651"/>
    </source>
</evidence>
<feature type="transmembrane region" description="Helical" evidence="6">
    <location>
        <begin position="318"/>
        <end position="336"/>
    </location>
</feature>
<feature type="transmembrane region" description="Helical" evidence="6">
    <location>
        <begin position="442"/>
        <end position="459"/>
    </location>
</feature>
<organism evidence="7 8">
    <name type="scientific">Eiseniibacteriota bacterium</name>
    <dbReference type="NCBI Taxonomy" id="2212470"/>
    <lineage>
        <taxon>Bacteria</taxon>
        <taxon>Candidatus Eiseniibacteriota</taxon>
    </lineage>
</organism>
<dbReference type="GO" id="GO:0005886">
    <property type="term" value="C:plasma membrane"/>
    <property type="evidence" value="ECO:0007669"/>
    <property type="project" value="UniProtKB-SubCell"/>
</dbReference>
<feature type="transmembrane region" description="Helical" evidence="6">
    <location>
        <begin position="411"/>
        <end position="430"/>
    </location>
</feature>
<proteinExistence type="predicted"/>
<name>A0A956SD57_UNCEI</name>
<dbReference type="InterPro" id="IPR002797">
    <property type="entry name" value="Polysacc_synth"/>
</dbReference>
<feature type="transmembrane region" description="Helical" evidence="6">
    <location>
        <begin position="465"/>
        <end position="487"/>
    </location>
</feature>
<evidence type="ECO:0000313" key="7">
    <source>
        <dbReference type="EMBL" id="MCA9756095.1"/>
    </source>
</evidence>
<keyword evidence="5 6" id="KW-0472">Membrane</keyword>
<feature type="transmembrane region" description="Helical" evidence="6">
    <location>
        <begin position="12"/>
        <end position="32"/>
    </location>
</feature>
<reference evidence="7" key="2">
    <citation type="journal article" date="2021" name="Microbiome">
        <title>Successional dynamics and alternative stable states in a saline activated sludge microbial community over 9 years.</title>
        <authorList>
            <person name="Wang Y."/>
            <person name="Ye J."/>
            <person name="Ju F."/>
            <person name="Liu L."/>
            <person name="Boyd J.A."/>
            <person name="Deng Y."/>
            <person name="Parks D.H."/>
            <person name="Jiang X."/>
            <person name="Yin X."/>
            <person name="Woodcroft B.J."/>
            <person name="Tyson G.W."/>
            <person name="Hugenholtz P."/>
            <person name="Polz M.F."/>
            <person name="Zhang T."/>
        </authorList>
    </citation>
    <scope>NUCLEOTIDE SEQUENCE</scope>
    <source>
        <strain evidence="7">HKST-UBA02</strain>
    </source>
</reference>
<reference evidence="7" key="1">
    <citation type="submission" date="2020-04" db="EMBL/GenBank/DDBJ databases">
        <authorList>
            <person name="Zhang T."/>
        </authorList>
    </citation>
    <scope>NUCLEOTIDE SEQUENCE</scope>
    <source>
        <strain evidence="7">HKST-UBA02</strain>
    </source>
</reference>
<evidence type="ECO:0000256" key="2">
    <source>
        <dbReference type="ARBA" id="ARBA00022475"/>
    </source>
</evidence>
<dbReference type="PANTHER" id="PTHR30250:SF11">
    <property type="entry name" value="O-ANTIGEN TRANSPORTER-RELATED"/>
    <property type="match status" value="1"/>
</dbReference>
<accession>A0A956SD57</accession>
<dbReference type="PANTHER" id="PTHR30250">
    <property type="entry name" value="PST FAMILY PREDICTED COLANIC ACID TRANSPORTER"/>
    <property type="match status" value="1"/>
</dbReference>
<feature type="transmembrane region" description="Helical" evidence="6">
    <location>
        <begin position="356"/>
        <end position="375"/>
    </location>
</feature>
<gene>
    <name evidence="7" type="ORF">KDA27_09855</name>
</gene>
<dbReference type="Proteomes" id="UP000739538">
    <property type="component" value="Unassembled WGS sequence"/>
</dbReference>
<evidence type="ECO:0000256" key="4">
    <source>
        <dbReference type="ARBA" id="ARBA00022989"/>
    </source>
</evidence>
<dbReference type="Pfam" id="PF01943">
    <property type="entry name" value="Polysacc_synt"/>
    <property type="match status" value="1"/>
</dbReference>
<feature type="transmembrane region" description="Helical" evidence="6">
    <location>
        <begin position="387"/>
        <end position="405"/>
    </location>
</feature>
<dbReference type="InterPro" id="IPR050833">
    <property type="entry name" value="Poly_Biosynth_Transport"/>
</dbReference>